<evidence type="ECO:0008006" key="4">
    <source>
        <dbReference type="Google" id="ProtNLM"/>
    </source>
</evidence>
<keyword evidence="1" id="KW-1133">Transmembrane helix</keyword>
<feature type="transmembrane region" description="Helical" evidence="1">
    <location>
        <begin position="115"/>
        <end position="138"/>
    </location>
</feature>
<name>A0A4U8VZ25_9NOCA</name>
<keyword evidence="1" id="KW-0472">Membrane</keyword>
<evidence type="ECO:0000256" key="1">
    <source>
        <dbReference type="SAM" id="Phobius"/>
    </source>
</evidence>
<organism evidence="2 3">
    <name type="scientific">Nocardia cyriacigeorgica</name>
    <dbReference type="NCBI Taxonomy" id="135487"/>
    <lineage>
        <taxon>Bacteria</taxon>
        <taxon>Bacillati</taxon>
        <taxon>Actinomycetota</taxon>
        <taxon>Actinomycetes</taxon>
        <taxon>Mycobacteriales</taxon>
        <taxon>Nocardiaceae</taxon>
        <taxon>Nocardia</taxon>
    </lineage>
</organism>
<dbReference type="Proteomes" id="UP000290439">
    <property type="component" value="Chromosome"/>
</dbReference>
<proteinExistence type="predicted"/>
<sequence>MYLRTETAVVLFCAGSIFWSALVLGVWKWQAMASSPDGLAHPYVDIAHRSALLYSFATGLIAVFVEFSGWPAGVNLAAAAVIIALFLATLVNYVRLGIRGDTDNQMRHLRPQMRYVLIVLIVGEIGGFTVLLAGFAAARF</sequence>
<keyword evidence="1" id="KW-0812">Transmembrane</keyword>
<feature type="transmembrane region" description="Helical" evidence="1">
    <location>
        <begin position="76"/>
        <end position="94"/>
    </location>
</feature>
<accession>A0A4U8VZ25</accession>
<dbReference type="EMBL" id="LR215973">
    <property type="protein sequence ID" value="VFA97769.1"/>
    <property type="molecule type" value="Genomic_DNA"/>
</dbReference>
<evidence type="ECO:0000313" key="3">
    <source>
        <dbReference type="Proteomes" id="UP000290439"/>
    </source>
</evidence>
<gene>
    <name evidence="2" type="ORF">NCTC10797_01533</name>
</gene>
<reference evidence="2 3" key="1">
    <citation type="submission" date="2019-02" db="EMBL/GenBank/DDBJ databases">
        <authorList>
            <consortium name="Pathogen Informatics"/>
        </authorList>
    </citation>
    <scope>NUCLEOTIDE SEQUENCE [LARGE SCALE GENOMIC DNA]</scope>
    <source>
        <strain evidence="2 3">3012STDY6756504</strain>
    </source>
</reference>
<feature type="transmembrane region" description="Helical" evidence="1">
    <location>
        <begin position="6"/>
        <end position="27"/>
    </location>
</feature>
<protein>
    <recommendedName>
        <fullName evidence="4">Integral membrane protein</fullName>
    </recommendedName>
</protein>
<evidence type="ECO:0000313" key="2">
    <source>
        <dbReference type="EMBL" id="VFA97769.1"/>
    </source>
</evidence>
<dbReference type="AlphaFoldDB" id="A0A4U8VZ25"/>